<evidence type="ECO:0000256" key="1">
    <source>
        <dbReference type="SAM" id="MobiDB-lite"/>
    </source>
</evidence>
<comment type="caution">
    <text evidence="2">The sequence shown here is derived from an EMBL/GenBank/DDBJ whole genome shotgun (WGS) entry which is preliminary data.</text>
</comment>
<dbReference type="AlphaFoldDB" id="A0AAQ4D3M7"/>
<protein>
    <submittedName>
        <fullName evidence="2">Uncharacterized protein</fullName>
    </submittedName>
</protein>
<reference evidence="2 3" key="1">
    <citation type="journal article" date="2023" name="Arcadia Sci">
        <title>De novo assembly of a long-read Amblyomma americanum tick genome.</title>
        <authorList>
            <person name="Chou S."/>
            <person name="Poskanzer K.E."/>
            <person name="Rollins M."/>
            <person name="Thuy-Boun P.S."/>
        </authorList>
    </citation>
    <scope>NUCLEOTIDE SEQUENCE [LARGE SCALE GENOMIC DNA]</scope>
    <source>
        <strain evidence="2">F_SG_1</strain>
        <tissue evidence="2">Salivary glands</tissue>
    </source>
</reference>
<feature type="compositionally biased region" description="Low complexity" evidence="1">
    <location>
        <begin position="168"/>
        <end position="193"/>
    </location>
</feature>
<feature type="region of interest" description="Disordered" evidence="1">
    <location>
        <begin position="110"/>
        <end position="282"/>
    </location>
</feature>
<sequence>MVCYVWAVSSIIVVNFRVIMSSRTMDVASAQLKPDGSIPEPAVGSEEGGVREIVQSTSQGNAEVQDLLLIEYSVLYICNICRNLFCSVAEVLVHKRVYWTRHECGGMAHVSGDRDQPLQRQTGVASGACSSRGRDEDAAVSEASVSVHRSGQEGQGSPSHRAFPSGWSPPVIRSRSSPSRGFSSSSRGSPLLRNPAYSNRDSSSSGRGLQRYPTPSSQDSSSDYECSMHQCRFPGRATSPHRDQPSPAGFVSGARRLSARQSGQRPDGHAGNGTQPATPVGRNLRSNVRRLVSAGGGAQPVQQAAQRTQRRRVLKASRDRVITRSQSQRRVSAPLSLRAAKRVGPR</sequence>
<name>A0AAQ4D3M7_AMBAM</name>
<keyword evidence="3" id="KW-1185">Reference proteome</keyword>
<proteinExistence type="predicted"/>
<gene>
    <name evidence="2" type="ORF">V5799_000231</name>
</gene>
<evidence type="ECO:0000313" key="3">
    <source>
        <dbReference type="Proteomes" id="UP001321473"/>
    </source>
</evidence>
<organism evidence="2 3">
    <name type="scientific">Amblyomma americanum</name>
    <name type="common">Lone star tick</name>
    <dbReference type="NCBI Taxonomy" id="6943"/>
    <lineage>
        <taxon>Eukaryota</taxon>
        <taxon>Metazoa</taxon>
        <taxon>Ecdysozoa</taxon>
        <taxon>Arthropoda</taxon>
        <taxon>Chelicerata</taxon>
        <taxon>Arachnida</taxon>
        <taxon>Acari</taxon>
        <taxon>Parasitiformes</taxon>
        <taxon>Ixodida</taxon>
        <taxon>Ixodoidea</taxon>
        <taxon>Ixodidae</taxon>
        <taxon>Amblyomminae</taxon>
        <taxon>Amblyomma</taxon>
    </lineage>
</organism>
<evidence type="ECO:0000313" key="2">
    <source>
        <dbReference type="EMBL" id="KAK8757067.1"/>
    </source>
</evidence>
<feature type="region of interest" description="Disordered" evidence="1">
    <location>
        <begin position="294"/>
        <end position="346"/>
    </location>
</feature>
<accession>A0AAQ4D3M7</accession>
<dbReference type="Proteomes" id="UP001321473">
    <property type="component" value="Unassembled WGS sequence"/>
</dbReference>
<feature type="compositionally biased region" description="Polar residues" evidence="1">
    <location>
        <begin position="196"/>
        <end position="207"/>
    </location>
</feature>
<dbReference type="EMBL" id="JARKHS020035614">
    <property type="protein sequence ID" value="KAK8757067.1"/>
    <property type="molecule type" value="Genomic_DNA"/>
</dbReference>